<evidence type="ECO:0000313" key="3">
    <source>
        <dbReference type="Proteomes" id="UP001601948"/>
    </source>
</evidence>
<dbReference type="InterPro" id="IPR010852">
    <property type="entry name" value="ABATE"/>
</dbReference>
<accession>A0ABW6QZK4</accession>
<comment type="caution">
    <text evidence="2">The sequence shown here is derived from an EMBL/GenBank/DDBJ whole genome shotgun (WGS) entry which is preliminary data.</text>
</comment>
<dbReference type="Pfam" id="PF07336">
    <property type="entry name" value="ABATE"/>
    <property type="match status" value="1"/>
</dbReference>
<dbReference type="InterPro" id="IPR023286">
    <property type="entry name" value="ABATE_dom_sf"/>
</dbReference>
<sequence>MANTLRPIRGEDALETVEQLLDFLDDHPAAEPPSSAANQGTGPRHLTRADLAEVRALRATVRAVLERANADAVEAAALINDGLRRSRATPVLRHEDYHWWTEVTSDTDRCSAHLAATTLSALASVIATLGPARLGVCAGSSLSSRRQPTSGPVASSTSARAPDRNAGNWVCLRPNCGCPDQLTITRKAFPTWVRRSRRSFSADSDGLKKLDCQLSA</sequence>
<feature type="region of interest" description="Disordered" evidence="1">
    <location>
        <begin position="140"/>
        <end position="163"/>
    </location>
</feature>
<dbReference type="PANTHER" id="PTHR35525">
    <property type="entry name" value="BLL6575 PROTEIN"/>
    <property type="match status" value="1"/>
</dbReference>
<protein>
    <submittedName>
        <fullName evidence="2">ABATE domain-containing protein</fullName>
    </submittedName>
</protein>
<reference evidence="2 3" key="1">
    <citation type="submission" date="2024-10" db="EMBL/GenBank/DDBJ databases">
        <title>The Natural Products Discovery Center: Release of the First 8490 Sequenced Strains for Exploring Actinobacteria Biosynthetic Diversity.</title>
        <authorList>
            <person name="Kalkreuter E."/>
            <person name="Kautsar S.A."/>
            <person name="Yang D."/>
            <person name="Bader C.D."/>
            <person name="Teijaro C.N."/>
            <person name="Fluegel L."/>
            <person name="Davis C.M."/>
            <person name="Simpson J.R."/>
            <person name="Lauterbach L."/>
            <person name="Steele A.D."/>
            <person name="Gui C."/>
            <person name="Meng S."/>
            <person name="Li G."/>
            <person name="Viehrig K."/>
            <person name="Ye F."/>
            <person name="Su P."/>
            <person name="Kiefer A.F."/>
            <person name="Nichols A."/>
            <person name="Cepeda A.J."/>
            <person name="Yan W."/>
            <person name="Fan B."/>
            <person name="Jiang Y."/>
            <person name="Adhikari A."/>
            <person name="Zheng C.-J."/>
            <person name="Schuster L."/>
            <person name="Cowan T.M."/>
            <person name="Smanski M.J."/>
            <person name="Chevrette M.G."/>
            <person name="De Carvalho L.P.S."/>
            <person name="Shen B."/>
        </authorList>
    </citation>
    <scope>NUCLEOTIDE SEQUENCE [LARGE SCALE GENOMIC DNA]</scope>
    <source>
        <strain evidence="2 3">NPDC003040</strain>
    </source>
</reference>
<gene>
    <name evidence="2" type="ORF">ACFYV7_28120</name>
</gene>
<dbReference type="SUPFAM" id="SSF160904">
    <property type="entry name" value="Jann2411-like"/>
    <property type="match status" value="1"/>
</dbReference>
<name>A0ABW6QZK4_9NOCA</name>
<feature type="compositionally biased region" description="Polar residues" evidence="1">
    <location>
        <begin position="140"/>
        <end position="159"/>
    </location>
</feature>
<dbReference type="PANTHER" id="PTHR35525:SF3">
    <property type="entry name" value="BLL6575 PROTEIN"/>
    <property type="match status" value="1"/>
</dbReference>
<proteinExistence type="predicted"/>
<dbReference type="Proteomes" id="UP001601948">
    <property type="component" value="Unassembled WGS sequence"/>
</dbReference>
<dbReference type="RefSeq" id="WP_387722586.1">
    <property type="nucleotide sequence ID" value="NZ_JBIAPI010000008.1"/>
</dbReference>
<dbReference type="Gene3D" id="1.10.3300.10">
    <property type="entry name" value="Jann2411-like domain"/>
    <property type="match status" value="1"/>
</dbReference>
<keyword evidence="3" id="KW-1185">Reference proteome</keyword>
<dbReference type="EMBL" id="JBIAPI010000008">
    <property type="protein sequence ID" value="MFF3226692.1"/>
    <property type="molecule type" value="Genomic_DNA"/>
</dbReference>
<evidence type="ECO:0000313" key="2">
    <source>
        <dbReference type="EMBL" id="MFF3226692.1"/>
    </source>
</evidence>
<evidence type="ECO:0000256" key="1">
    <source>
        <dbReference type="SAM" id="MobiDB-lite"/>
    </source>
</evidence>
<organism evidence="2 3">
    <name type="scientific">Nocardia suismassiliense</name>
    <dbReference type="NCBI Taxonomy" id="2077092"/>
    <lineage>
        <taxon>Bacteria</taxon>
        <taxon>Bacillati</taxon>
        <taxon>Actinomycetota</taxon>
        <taxon>Actinomycetes</taxon>
        <taxon>Mycobacteriales</taxon>
        <taxon>Nocardiaceae</taxon>
        <taxon>Nocardia</taxon>
    </lineage>
</organism>